<accession>A0AAW1U9A1</accession>
<feature type="chain" id="PRO_5043542236" evidence="1">
    <location>
        <begin position="20"/>
        <end position="275"/>
    </location>
</feature>
<dbReference type="InterPro" id="IPR038602">
    <property type="entry name" value="Mite_allergen_7_sf"/>
</dbReference>
<comment type="caution">
    <text evidence="2">The sequence shown here is derived from an EMBL/GenBank/DDBJ whole genome shotgun (WGS) entry which is preliminary data.</text>
</comment>
<name>A0AAW1U9A1_9CUCU</name>
<evidence type="ECO:0000256" key="1">
    <source>
        <dbReference type="SAM" id="SignalP"/>
    </source>
</evidence>
<reference evidence="2 3" key="1">
    <citation type="submission" date="2023-03" db="EMBL/GenBank/DDBJ databases">
        <title>Genome insight into feeding habits of ladybird beetles.</title>
        <authorList>
            <person name="Li H.-S."/>
            <person name="Huang Y.-H."/>
            <person name="Pang H."/>
        </authorList>
    </citation>
    <scope>NUCLEOTIDE SEQUENCE [LARGE SCALE GENOMIC DNA]</scope>
    <source>
        <strain evidence="2">SYSU_2023b</strain>
        <tissue evidence="2">Whole body</tissue>
    </source>
</reference>
<protein>
    <submittedName>
        <fullName evidence="2">Uncharacterized protein</fullName>
    </submittedName>
</protein>
<keyword evidence="3" id="KW-1185">Reference proteome</keyword>
<dbReference type="Proteomes" id="UP001431783">
    <property type="component" value="Unassembled WGS sequence"/>
</dbReference>
<dbReference type="Pfam" id="PF16984">
    <property type="entry name" value="Grp7_allergen"/>
    <property type="match status" value="1"/>
</dbReference>
<dbReference type="InterPro" id="IPR020234">
    <property type="entry name" value="Mite_allergen_group-7"/>
</dbReference>
<dbReference type="AlphaFoldDB" id="A0AAW1U9A1"/>
<evidence type="ECO:0000313" key="3">
    <source>
        <dbReference type="Proteomes" id="UP001431783"/>
    </source>
</evidence>
<gene>
    <name evidence="2" type="ORF">WA026_016995</name>
</gene>
<evidence type="ECO:0000313" key="2">
    <source>
        <dbReference type="EMBL" id="KAK9877252.1"/>
    </source>
</evidence>
<dbReference type="Gene3D" id="3.15.10.50">
    <property type="match status" value="1"/>
</dbReference>
<sequence length="275" mass="30346">MNVLILCFSLSVLAAASHGYVVEPLVLKEHELFLSELRYAVDSVGDDEILVSVVNAYLDKFLNNAVNLIKTKGYDPMQVKPVSKARWWGHVDLAEIQLDGLASLHRSSDSEVKYNRNTKHMKIELPLALDDLTISATYTAKLFGLGPSGNVTGEIKGLAINAIVDIDMDKGGAIIEKFQIDKDGKINIEFQGHAFMDRILNTMVNAVSFLFDGVIVDSVNRVVKNALQDLVDILDKLLAGMLKVEEGLTLFHAMIVSGSDEAYTTINNKKYFISK</sequence>
<dbReference type="EMBL" id="JARQZJ010000040">
    <property type="protein sequence ID" value="KAK9877252.1"/>
    <property type="molecule type" value="Genomic_DNA"/>
</dbReference>
<keyword evidence="1" id="KW-0732">Signal</keyword>
<feature type="signal peptide" evidence="1">
    <location>
        <begin position="1"/>
        <end position="19"/>
    </location>
</feature>
<proteinExistence type="predicted"/>
<organism evidence="2 3">
    <name type="scientific">Henosepilachna vigintioctopunctata</name>
    <dbReference type="NCBI Taxonomy" id="420089"/>
    <lineage>
        <taxon>Eukaryota</taxon>
        <taxon>Metazoa</taxon>
        <taxon>Ecdysozoa</taxon>
        <taxon>Arthropoda</taxon>
        <taxon>Hexapoda</taxon>
        <taxon>Insecta</taxon>
        <taxon>Pterygota</taxon>
        <taxon>Neoptera</taxon>
        <taxon>Endopterygota</taxon>
        <taxon>Coleoptera</taxon>
        <taxon>Polyphaga</taxon>
        <taxon>Cucujiformia</taxon>
        <taxon>Coccinelloidea</taxon>
        <taxon>Coccinellidae</taxon>
        <taxon>Epilachninae</taxon>
        <taxon>Epilachnini</taxon>
        <taxon>Henosepilachna</taxon>
    </lineage>
</organism>